<dbReference type="AlphaFoldDB" id="A0A9N7U7I2"/>
<reference evidence="3" key="1">
    <citation type="submission" date="2020-03" db="EMBL/GenBank/DDBJ databases">
        <authorList>
            <person name="Weist P."/>
        </authorList>
    </citation>
    <scope>NUCLEOTIDE SEQUENCE</scope>
</reference>
<feature type="region of interest" description="Disordered" evidence="1">
    <location>
        <begin position="46"/>
        <end position="95"/>
    </location>
</feature>
<accession>A0A9N7U7I2</accession>
<dbReference type="EMBL" id="CADEAL010000795">
    <property type="protein sequence ID" value="CAB1425336.1"/>
    <property type="molecule type" value="Genomic_DNA"/>
</dbReference>
<name>A0A9N7U7I2_PLEPL</name>
<proteinExistence type="predicted"/>
<feature type="signal peptide" evidence="2">
    <location>
        <begin position="1"/>
        <end position="22"/>
    </location>
</feature>
<sequence>MNVMNKVIKLVTALLTLDQTATVRLSRVDDVYRRGGAGLPRRSLCSADPVAPPARGSTFKPVLSPRTRDTAGPQHRRCRRGSSSRQRSRGQWSCEAGKRSALRGLVSQLTDASSSSSLLRVFPMLLACLYMVAV</sequence>
<evidence type="ECO:0000313" key="4">
    <source>
        <dbReference type="Proteomes" id="UP001153269"/>
    </source>
</evidence>
<feature type="compositionally biased region" description="Basic residues" evidence="1">
    <location>
        <begin position="74"/>
        <end position="88"/>
    </location>
</feature>
<evidence type="ECO:0008006" key="5">
    <source>
        <dbReference type="Google" id="ProtNLM"/>
    </source>
</evidence>
<evidence type="ECO:0000256" key="1">
    <source>
        <dbReference type="SAM" id="MobiDB-lite"/>
    </source>
</evidence>
<protein>
    <recommendedName>
        <fullName evidence="5">Secreted protein</fullName>
    </recommendedName>
</protein>
<evidence type="ECO:0000256" key="2">
    <source>
        <dbReference type="SAM" id="SignalP"/>
    </source>
</evidence>
<keyword evidence="2" id="KW-0732">Signal</keyword>
<dbReference type="Proteomes" id="UP001153269">
    <property type="component" value="Unassembled WGS sequence"/>
</dbReference>
<evidence type="ECO:0000313" key="3">
    <source>
        <dbReference type="EMBL" id="CAB1425336.1"/>
    </source>
</evidence>
<comment type="caution">
    <text evidence="3">The sequence shown here is derived from an EMBL/GenBank/DDBJ whole genome shotgun (WGS) entry which is preliminary data.</text>
</comment>
<organism evidence="3 4">
    <name type="scientific">Pleuronectes platessa</name>
    <name type="common">European plaice</name>
    <dbReference type="NCBI Taxonomy" id="8262"/>
    <lineage>
        <taxon>Eukaryota</taxon>
        <taxon>Metazoa</taxon>
        <taxon>Chordata</taxon>
        <taxon>Craniata</taxon>
        <taxon>Vertebrata</taxon>
        <taxon>Euteleostomi</taxon>
        <taxon>Actinopterygii</taxon>
        <taxon>Neopterygii</taxon>
        <taxon>Teleostei</taxon>
        <taxon>Neoteleostei</taxon>
        <taxon>Acanthomorphata</taxon>
        <taxon>Carangaria</taxon>
        <taxon>Pleuronectiformes</taxon>
        <taxon>Pleuronectoidei</taxon>
        <taxon>Pleuronectidae</taxon>
        <taxon>Pleuronectes</taxon>
    </lineage>
</organism>
<keyword evidence="4" id="KW-1185">Reference proteome</keyword>
<gene>
    <name evidence="3" type="ORF">PLEPLA_LOCUS13266</name>
</gene>
<feature type="chain" id="PRO_5040210059" description="Secreted protein" evidence="2">
    <location>
        <begin position="23"/>
        <end position="134"/>
    </location>
</feature>